<protein>
    <submittedName>
        <fullName evidence="1">Uncharacterized protein</fullName>
    </submittedName>
</protein>
<dbReference type="EMBL" id="BOMH01000028">
    <property type="protein sequence ID" value="GID65874.1"/>
    <property type="molecule type" value="Genomic_DNA"/>
</dbReference>
<name>A0A919IHE5_9ACTN</name>
<evidence type="ECO:0000313" key="1">
    <source>
        <dbReference type="EMBL" id="GID65874.1"/>
    </source>
</evidence>
<accession>A0A919IHE5</accession>
<dbReference type="AlphaFoldDB" id="A0A919IHE5"/>
<reference evidence="1" key="1">
    <citation type="submission" date="2021-01" db="EMBL/GenBank/DDBJ databases">
        <title>Whole genome shotgun sequence of Actinoplanes cyaneus NBRC 14990.</title>
        <authorList>
            <person name="Komaki H."/>
            <person name="Tamura T."/>
        </authorList>
    </citation>
    <scope>NUCLEOTIDE SEQUENCE</scope>
    <source>
        <strain evidence="1">NBRC 14990</strain>
    </source>
</reference>
<evidence type="ECO:0000313" key="2">
    <source>
        <dbReference type="Proteomes" id="UP000619479"/>
    </source>
</evidence>
<sequence length="52" mass="6001">MLFRPMVKCRDRGHFRTAWLPKGGLLAEMMDFVTSGCRPDNQAGRRNGEFDK</sequence>
<organism evidence="1 2">
    <name type="scientific">Actinoplanes cyaneus</name>
    <dbReference type="NCBI Taxonomy" id="52696"/>
    <lineage>
        <taxon>Bacteria</taxon>
        <taxon>Bacillati</taxon>
        <taxon>Actinomycetota</taxon>
        <taxon>Actinomycetes</taxon>
        <taxon>Micromonosporales</taxon>
        <taxon>Micromonosporaceae</taxon>
        <taxon>Actinoplanes</taxon>
    </lineage>
</organism>
<keyword evidence="2" id="KW-1185">Reference proteome</keyword>
<dbReference type="Proteomes" id="UP000619479">
    <property type="component" value="Unassembled WGS sequence"/>
</dbReference>
<proteinExistence type="predicted"/>
<comment type="caution">
    <text evidence="1">The sequence shown here is derived from an EMBL/GenBank/DDBJ whole genome shotgun (WGS) entry which is preliminary data.</text>
</comment>
<gene>
    <name evidence="1" type="ORF">Acy02nite_37550</name>
</gene>